<feature type="compositionally biased region" description="Polar residues" evidence="1">
    <location>
        <begin position="29"/>
        <end position="44"/>
    </location>
</feature>
<dbReference type="HOGENOM" id="CLU_1751557_0_0_1"/>
<reference evidence="2 4" key="1">
    <citation type="journal article" date="2013" name="Genome Biol.">
        <title>Draft genome of the mountain pine beetle, Dendroctonus ponderosae Hopkins, a major forest pest.</title>
        <authorList>
            <person name="Keeling C.I."/>
            <person name="Yuen M.M."/>
            <person name="Liao N.Y."/>
            <person name="Docking T.R."/>
            <person name="Chan S.K."/>
            <person name="Taylor G.A."/>
            <person name="Palmquist D.L."/>
            <person name="Jackman S.D."/>
            <person name="Nguyen A."/>
            <person name="Li M."/>
            <person name="Henderson H."/>
            <person name="Janes J.K."/>
            <person name="Zhao Y."/>
            <person name="Pandoh P."/>
            <person name="Moore R."/>
            <person name="Sperling F.A."/>
            <person name="Huber D.P."/>
            <person name="Birol I."/>
            <person name="Jones S.J."/>
            <person name="Bohlmann J."/>
        </authorList>
    </citation>
    <scope>NUCLEOTIDE SEQUENCE</scope>
</reference>
<organism evidence="2">
    <name type="scientific">Dendroctonus ponderosae</name>
    <name type="common">Mountain pine beetle</name>
    <dbReference type="NCBI Taxonomy" id="77166"/>
    <lineage>
        <taxon>Eukaryota</taxon>
        <taxon>Metazoa</taxon>
        <taxon>Ecdysozoa</taxon>
        <taxon>Arthropoda</taxon>
        <taxon>Hexapoda</taxon>
        <taxon>Insecta</taxon>
        <taxon>Pterygota</taxon>
        <taxon>Neoptera</taxon>
        <taxon>Endopterygota</taxon>
        <taxon>Coleoptera</taxon>
        <taxon>Polyphaga</taxon>
        <taxon>Cucujiformia</taxon>
        <taxon>Curculionidae</taxon>
        <taxon>Scolytinae</taxon>
        <taxon>Dendroctonus</taxon>
    </lineage>
</organism>
<proteinExistence type="predicted"/>
<protein>
    <submittedName>
        <fullName evidence="2">Uncharacterized protein</fullName>
    </submittedName>
</protein>
<evidence type="ECO:0000313" key="3">
    <source>
        <dbReference type="EMBL" id="ERL87004.1"/>
    </source>
</evidence>
<accession>N6TAD4</accession>
<dbReference type="EMBL" id="KB631899">
    <property type="protein sequence ID" value="ERL87004.1"/>
    <property type="molecule type" value="Genomic_DNA"/>
</dbReference>
<evidence type="ECO:0000313" key="4">
    <source>
        <dbReference type="Proteomes" id="UP000030742"/>
    </source>
</evidence>
<dbReference type="AlphaFoldDB" id="N6TAD4"/>
<gene>
    <name evidence="3" type="ORF">D910_04406</name>
    <name evidence="2" type="ORF">YQE_06064</name>
</gene>
<dbReference type="Proteomes" id="UP000030742">
    <property type="component" value="Unassembled WGS sequence"/>
</dbReference>
<sequence length="149" mass="17048">MGNIVGKENDINPTVLLTAASRSKIPAGNAQSPHLQGAKSSGSNHESDNTLSPPAKKSKLKLTPMRPKYNSDEILEKFRNDKEQRHKEKFAFEKAKFEKLFQLELRKQAARETRNNFLKQSNELRKEQNHILDLLCKKIEQVPRCNGHM</sequence>
<evidence type="ECO:0000313" key="2">
    <source>
        <dbReference type="EMBL" id="ENN77234.1"/>
    </source>
</evidence>
<feature type="region of interest" description="Disordered" evidence="1">
    <location>
        <begin position="22"/>
        <end position="72"/>
    </location>
</feature>
<dbReference type="OrthoDB" id="10065625at2759"/>
<name>N6TAD4_DENPD</name>
<evidence type="ECO:0000256" key="1">
    <source>
        <dbReference type="SAM" id="MobiDB-lite"/>
    </source>
</evidence>
<feature type="non-terminal residue" evidence="2">
    <location>
        <position position="1"/>
    </location>
</feature>
<dbReference type="EMBL" id="KB740948">
    <property type="protein sequence ID" value="ENN77234.1"/>
    <property type="molecule type" value="Genomic_DNA"/>
</dbReference>